<organism evidence="3 4">
    <name type="scientific">Limulus polyphemus</name>
    <name type="common">Atlantic horseshoe crab</name>
    <dbReference type="NCBI Taxonomy" id="6850"/>
    <lineage>
        <taxon>Eukaryota</taxon>
        <taxon>Metazoa</taxon>
        <taxon>Ecdysozoa</taxon>
        <taxon>Arthropoda</taxon>
        <taxon>Chelicerata</taxon>
        <taxon>Merostomata</taxon>
        <taxon>Xiphosura</taxon>
        <taxon>Limulidae</taxon>
        <taxon>Limulus</taxon>
    </lineage>
</organism>
<evidence type="ECO:0000256" key="1">
    <source>
        <dbReference type="SAM" id="MobiDB-lite"/>
    </source>
</evidence>
<evidence type="ECO:0000313" key="3">
    <source>
        <dbReference type="Proteomes" id="UP000694941"/>
    </source>
</evidence>
<gene>
    <name evidence="4" type="primary">LOC106473764</name>
</gene>
<name>A0ABM1BWA1_LIMPO</name>
<keyword evidence="3" id="KW-1185">Reference proteome</keyword>
<dbReference type="Gene3D" id="1.20.58.2220">
    <property type="entry name" value="Formin, FH2 domain"/>
    <property type="match status" value="1"/>
</dbReference>
<dbReference type="SUPFAM" id="SSF101447">
    <property type="entry name" value="Formin homology 2 domain (FH2 domain)"/>
    <property type="match status" value="1"/>
</dbReference>
<dbReference type="Pfam" id="PF02181">
    <property type="entry name" value="FH2"/>
    <property type="match status" value="1"/>
</dbReference>
<dbReference type="InterPro" id="IPR015425">
    <property type="entry name" value="FH2_Formin"/>
</dbReference>
<feature type="compositionally biased region" description="Basic and acidic residues" evidence="1">
    <location>
        <begin position="243"/>
        <end position="253"/>
    </location>
</feature>
<dbReference type="PANTHER" id="PTHR46345:SF8">
    <property type="entry name" value="FORMIN 3, ISOFORM B"/>
    <property type="match status" value="1"/>
</dbReference>
<feature type="domain" description="FH2" evidence="2">
    <location>
        <begin position="1"/>
        <end position="261"/>
    </location>
</feature>
<dbReference type="InterPro" id="IPR042201">
    <property type="entry name" value="FH2_Formin_sf"/>
</dbReference>
<dbReference type="Proteomes" id="UP000694941">
    <property type="component" value="Unplaced"/>
</dbReference>
<dbReference type="GeneID" id="106473764"/>
<dbReference type="RefSeq" id="XP_013789898.1">
    <property type="nucleotide sequence ID" value="XM_013934444.2"/>
</dbReference>
<proteinExistence type="predicted"/>
<dbReference type="PANTHER" id="PTHR46345">
    <property type="entry name" value="INVERTED FORMIN-2"/>
    <property type="match status" value="1"/>
</dbReference>
<accession>A0ABM1BWA1</accession>
<evidence type="ECO:0000259" key="2">
    <source>
        <dbReference type="PROSITE" id="PS51444"/>
    </source>
</evidence>
<feature type="region of interest" description="Disordered" evidence="1">
    <location>
        <begin position="243"/>
        <end position="276"/>
    </location>
</feature>
<dbReference type="SMART" id="SM00498">
    <property type="entry name" value="FH2"/>
    <property type="match status" value="1"/>
</dbReference>
<protein>
    <submittedName>
        <fullName evidence="4">FH2 domain-containing protein 1-like isoform X1</fullName>
    </submittedName>
</protein>
<evidence type="ECO:0000313" key="4">
    <source>
        <dbReference type="RefSeq" id="XP_013789898.1"/>
    </source>
</evidence>
<dbReference type="PROSITE" id="PS51444">
    <property type="entry name" value="FH2"/>
    <property type="match status" value="1"/>
</dbReference>
<reference evidence="4" key="1">
    <citation type="submission" date="2025-08" db="UniProtKB">
        <authorList>
            <consortium name="RefSeq"/>
        </authorList>
    </citation>
    <scope>IDENTIFICATION</scope>
    <source>
        <tissue evidence="4">Muscle</tissue>
    </source>
</reference>
<sequence>MTVKSYTGDKEKLGSAEQFFLQLSEVKNFTVMVDGMLLMEEFQPNVGILQLQVDHYLQTCDSLLDNKSLKQFLHLVLVTGNFLNSGSYAGNAAGFRLSTLPKLMDTRANKPRMTLLHYLVEVAEKQDKEMLDFISDMKYLKQCARISFEALEAEFNQLHLGVTKLKEQIEGDDTNLIEHFGKFIQQALKQLEKLDCGLKELRVKASKLAKHFCEDPNVFKVEECLSLFNNFCEKLKSAQKENEERRKQEERMKQLKQQRLTQQKGRKKGLGGPPGAEEEVCVVERLLADIKKGDFKLRKTKSSPL</sequence>